<dbReference type="EMBL" id="JAFHKP010000024">
    <property type="protein sequence ID" value="KAG5478246.1"/>
    <property type="molecule type" value="Genomic_DNA"/>
</dbReference>
<accession>A0A836GN91</accession>
<sequence>MVATFTRQLCSCGLPRSRITAGTVARALSSLTSSHTSAPLSSRFLCPRRFFWNPFASGVTDSTSVTCDAVEQQNAEQHRRMVEKAHHGAYLENEQLLGACLDLLEVCSSNAVGSTPSGTLDALARDRIWILVKVILHDRHRSPAEQFDLVYTALCLPAAQEHRQVQRCLMVVLRSVVPETLYRVFESVNLLVLHDDARSLRQREVLMQFMYAQLGELRVPDGLTEEEVLSVYVEDMKSMFPALATCPAWDVVELDATTVALKAKLFALLSRLCVEFDKDKTGKVKLADLRSTAERALGKDQSSHLLQGAQADKDGKIAYAQLAALLTRPPRRRSVTAESE</sequence>
<proteinExistence type="predicted"/>
<dbReference type="GeneID" id="94172166"/>
<dbReference type="OrthoDB" id="271478at2759"/>
<name>A0A836GN91_LEIEN</name>
<dbReference type="Proteomes" id="UP000674179">
    <property type="component" value="Chromosome 24"/>
</dbReference>
<dbReference type="Gene3D" id="1.10.238.10">
    <property type="entry name" value="EF-hand"/>
    <property type="match status" value="1"/>
</dbReference>
<protein>
    <recommendedName>
        <fullName evidence="3">EF-hand domain-containing protein</fullName>
    </recommendedName>
</protein>
<evidence type="ECO:0000313" key="2">
    <source>
        <dbReference type="Proteomes" id="UP000674179"/>
    </source>
</evidence>
<dbReference type="KEGG" id="lenr:94172166"/>
<dbReference type="RefSeq" id="XP_067692711.1">
    <property type="nucleotide sequence ID" value="XM_067836656.1"/>
</dbReference>
<comment type="caution">
    <text evidence="1">The sequence shown here is derived from an EMBL/GenBank/DDBJ whole genome shotgun (WGS) entry which is preliminary data.</text>
</comment>
<evidence type="ECO:0008006" key="3">
    <source>
        <dbReference type="Google" id="ProtNLM"/>
    </source>
</evidence>
<dbReference type="InterPro" id="IPR011992">
    <property type="entry name" value="EF-hand-dom_pair"/>
</dbReference>
<gene>
    <name evidence="1" type="ORF">CUR178_04961</name>
</gene>
<keyword evidence="2" id="KW-1185">Reference proteome</keyword>
<dbReference type="SUPFAM" id="SSF47473">
    <property type="entry name" value="EF-hand"/>
    <property type="match status" value="1"/>
</dbReference>
<dbReference type="AlphaFoldDB" id="A0A836GN91"/>
<organism evidence="1 2">
    <name type="scientific">Leishmania enriettii</name>
    <dbReference type="NCBI Taxonomy" id="5663"/>
    <lineage>
        <taxon>Eukaryota</taxon>
        <taxon>Discoba</taxon>
        <taxon>Euglenozoa</taxon>
        <taxon>Kinetoplastea</taxon>
        <taxon>Metakinetoplastina</taxon>
        <taxon>Trypanosomatida</taxon>
        <taxon>Trypanosomatidae</taxon>
        <taxon>Leishmaniinae</taxon>
        <taxon>Leishmania</taxon>
    </lineage>
</organism>
<evidence type="ECO:0000313" key="1">
    <source>
        <dbReference type="EMBL" id="KAG5478246.1"/>
    </source>
</evidence>
<reference evidence="1 2" key="1">
    <citation type="submission" date="2021-02" db="EMBL/GenBank/DDBJ databases">
        <title>Leishmania (Mundinia) enrietti genome sequencing and assembly.</title>
        <authorList>
            <person name="Almutairi H."/>
            <person name="Gatherer D."/>
        </authorList>
    </citation>
    <scope>NUCLEOTIDE SEQUENCE [LARGE SCALE GENOMIC DNA]</scope>
    <source>
        <strain evidence="1">CUR178</strain>
    </source>
</reference>